<accession>A0A0C9UT71</accession>
<gene>
    <name evidence="3" type="ORF">M422DRAFT_165728</name>
</gene>
<protein>
    <submittedName>
        <fullName evidence="3">Unplaced genomic scaffold SPHSTscaffold_34, whole genome shotgun sequence</fullName>
    </submittedName>
</protein>
<reference evidence="3 4" key="1">
    <citation type="submission" date="2014-06" db="EMBL/GenBank/DDBJ databases">
        <title>Evolutionary Origins and Diversification of the Mycorrhizal Mutualists.</title>
        <authorList>
            <consortium name="DOE Joint Genome Institute"/>
            <consortium name="Mycorrhizal Genomics Consortium"/>
            <person name="Kohler A."/>
            <person name="Kuo A."/>
            <person name="Nagy L.G."/>
            <person name="Floudas D."/>
            <person name="Copeland A."/>
            <person name="Barry K.W."/>
            <person name="Cichocki N."/>
            <person name="Veneault-Fourrey C."/>
            <person name="LaButti K."/>
            <person name="Lindquist E.A."/>
            <person name="Lipzen A."/>
            <person name="Lundell T."/>
            <person name="Morin E."/>
            <person name="Murat C."/>
            <person name="Riley R."/>
            <person name="Ohm R."/>
            <person name="Sun H."/>
            <person name="Tunlid A."/>
            <person name="Henrissat B."/>
            <person name="Grigoriev I.V."/>
            <person name="Hibbett D.S."/>
            <person name="Martin F."/>
        </authorList>
    </citation>
    <scope>NUCLEOTIDE SEQUENCE [LARGE SCALE GENOMIC DNA]</scope>
    <source>
        <strain evidence="3 4">SS14</strain>
    </source>
</reference>
<dbReference type="InterPro" id="IPR013762">
    <property type="entry name" value="Integrase-like_cat_sf"/>
</dbReference>
<dbReference type="GO" id="GO:0015074">
    <property type="term" value="P:DNA integration"/>
    <property type="evidence" value="ECO:0007669"/>
    <property type="project" value="InterPro"/>
</dbReference>
<dbReference type="InterPro" id="IPR052925">
    <property type="entry name" value="Phage_Integrase-like_Recomb"/>
</dbReference>
<dbReference type="GO" id="GO:0003677">
    <property type="term" value="F:DNA binding"/>
    <property type="evidence" value="ECO:0007669"/>
    <property type="project" value="UniProtKB-KW"/>
</dbReference>
<dbReference type="SUPFAM" id="SSF47823">
    <property type="entry name" value="lambda integrase-like, N-terminal domain"/>
    <property type="match status" value="1"/>
</dbReference>
<organism evidence="3 4">
    <name type="scientific">Sphaerobolus stellatus (strain SS14)</name>
    <dbReference type="NCBI Taxonomy" id="990650"/>
    <lineage>
        <taxon>Eukaryota</taxon>
        <taxon>Fungi</taxon>
        <taxon>Dikarya</taxon>
        <taxon>Basidiomycota</taxon>
        <taxon>Agaricomycotina</taxon>
        <taxon>Agaricomycetes</taxon>
        <taxon>Phallomycetidae</taxon>
        <taxon>Geastrales</taxon>
        <taxon>Sphaerobolaceae</taxon>
        <taxon>Sphaerobolus</taxon>
    </lineage>
</organism>
<dbReference type="GO" id="GO:0006310">
    <property type="term" value="P:DNA recombination"/>
    <property type="evidence" value="ECO:0007669"/>
    <property type="project" value="UniProtKB-KW"/>
</dbReference>
<name>A0A0C9UT71_SPHS4</name>
<sequence length="347" mass="38865">MLQPLSAKQPKREAWSLERLIREHAIALGHALEASTIAAYESHLQSYLSFCNNHRFPIEPTANTLSFYVVYMCHHVKPATVGTYLSSICNLLEPYFPNVRDSRSSPMVCRSLAGMKKLRGLQPANRKRALTTEDLSSIIQQLHLNPSYDDHLFAAMLLTGFFGLLRLGELTVPDNLRKRSFKKIIMRHMLSIEAARFTFILPYHKADRFYAGNTVIIEALPGSPTDPLHHMCQYVSMRDASFPLLPALWITAQGQPPTYSWFVSRLQKLIGNDVAGHSLRSGGATALALAGVADNAIQAMGRWSSDTWRIYIRKHPVLLQAMMHGHSAFQTPSSNTSLSAHPISSRE</sequence>
<evidence type="ECO:0000256" key="2">
    <source>
        <dbReference type="ARBA" id="ARBA00023172"/>
    </source>
</evidence>
<dbReference type="PANTHER" id="PTHR34605">
    <property type="entry name" value="PHAGE_INTEGRASE DOMAIN-CONTAINING PROTEIN"/>
    <property type="match status" value="1"/>
</dbReference>
<keyword evidence="1" id="KW-0238">DNA-binding</keyword>
<proteinExistence type="predicted"/>
<dbReference type="Gene3D" id="1.10.150.130">
    <property type="match status" value="1"/>
</dbReference>
<evidence type="ECO:0000256" key="1">
    <source>
        <dbReference type="ARBA" id="ARBA00023125"/>
    </source>
</evidence>
<dbReference type="Proteomes" id="UP000054279">
    <property type="component" value="Unassembled WGS sequence"/>
</dbReference>
<evidence type="ECO:0000313" key="3">
    <source>
        <dbReference type="EMBL" id="KIJ46043.1"/>
    </source>
</evidence>
<dbReference type="AlphaFoldDB" id="A0A0C9UT71"/>
<keyword evidence="4" id="KW-1185">Reference proteome</keyword>
<dbReference type="PANTHER" id="PTHR34605:SF3">
    <property type="entry name" value="P CELL-TYPE AGGLUTINATION PROTEIN MAP4-LIKE-RELATED"/>
    <property type="match status" value="1"/>
</dbReference>
<dbReference type="EMBL" id="KN837109">
    <property type="protein sequence ID" value="KIJ46043.1"/>
    <property type="molecule type" value="Genomic_DNA"/>
</dbReference>
<dbReference type="HOGENOM" id="CLU_083223_0_0_1"/>
<dbReference type="SUPFAM" id="SSF56349">
    <property type="entry name" value="DNA breaking-rejoining enzymes"/>
    <property type="match status" value="1"/>
</dbReference>
<dbReference type="InterPro" id="IPR010998">
    <property type="entry name" value="Integrase_recombinase_N"/>
</dbReference>
<dbReference type="OrthoDB" id="5598396at2759"/>
<keyword evidence="2" id="KW-0233">DNA recombination</keyword>
<dbReference type="Gene3D" id="1.10.443.10">
    <property type="entry name" value="Intergrase catalytic core"/>
    <property type="match status" value="1"/>
</dbReference>
<evidence type="ECO:0000313" key="4">
    <source>
        <dbReference type="Proteomes" id="UP000054279"/>
    </source>
</evidence>
<dbReference type="InterPro" id="IPR011010">
    <property type="entry name" value="DNA_brk_join_enz"/>
</dbReference>